<evidence type="ECO:0000259" key="2">
    <source>
        <dbReference type="Pfam" id="PF01425"/>
    </source>
</evidence>
<gene>
    <name evidence="3" type="ORF">HNR21_002984</name>
</gene>
<proteinExistence type="inferred from homology"/>
<comment type="similarity">
    <text evidence="1">Belongs to the amidase family.</text>
</comment>
<protein>
    <submittedName>
        <fullName evidence="3">Amidase</fullName>
        <ecNumber evidence="3">3.5.1.4</ecNumber>
    </submittedName>
</protein>
<dbReference type="RefSeq" id="WP_182705684.1">
    <property type="nucleotide sequence ID" value="NZ_JACJII010000001.1"/>
</dbReference>
<evidence type="ECO:0000313" key="3">
    <source>
        <dbReference type="EMBL" id="MBA9004102.1"/>
    </source>
</evidence>
<dbReference type="Pfam" id="PF01425">
    <property type="entry name" value="Amidase"/>
    <property type="match status" value="1"/>
</dbReference>
<organism evidence="3 4">
    <name type="scientific">Thermomonospora cellulosilytica</name>
    <dbReference type="NCBI Taxonomy" id="1411118"/>
    <lineage>
        <taxon>Bacteria</taxon>
        <taxon>Bacillati</taxon>
        <taxon>Actinomycetota</taxon>
        <taxon>Actinomycetes</taxon>
        <taxon>Streptosporangiales</taxon>
        <taxon>Thermomonosporaceae</taxon>
        <taxon>Thermomonospora</taxon>
    </lineage>
</organism>
<sequence>MTPIHELTALEQAAAVRAGELSPVTLVEHCLARIERLDPRVGAFVTVAAEQAVAEAGRAARRREDVPPLHGVPVAIKDLTAVRGMRTTCGSAVCADRVADADDLVVTRLRAAGAVPLGKTATPEFGLTCYTESAVSPPTRTPWDLTRSAGGSSGGAAAAVAAGLVPAAHGSDGGGSVRIPASACGVFGIKPTRGRISRGPAAPDLFGLVTDGPIARTVRDAAALLDAMRGPFHGDLFAAPPPPGSFLACADRDPGRLRIARRIDPMVPDAKIHPDCAAAFEDASALLEELGHEMVDAPPLFGPELAADFETLWTVLATLDPVDPADEERLQPFTRWLRERGRRVTGTALMRAHARIQGALRRAFAAMDAFDAILSPTLAAPPVPIGHFHEADPAENLRRQHHFTPFAAAYNLSGQPAVNVPLYWNDAGLPIGVMIAGRLGGEGTLISLSAQLEAARPWRDRRPEIWYG</sequence>
<dbReference type="InterPro" id="IPR036928">
    <property type="entry name" value="AS_sf"/>
</dbReference>
<keyword evidence="3" id="KW-0378">Hydrolase</keyword>
<dbReference type="EC" id="3.5.1.4" evidence="3"/>
<dbReference type="PANTHER" id="PTHR11895:SF7">
    <property type="entry name" value="GLUTAMYL-TRNA(GLN) AMIDOTRANSFERASE SUBUNIT A, MITOCHONDRIAL"/>
    <property type="match status" value="1"/>
</dbReference>
<dbReference type="Proteomes" id="UP000539313">
    <property type="component" value="Unassembled WGS sequence"/>
</dbReference>
<feature type="domain" description="Amidase" evidence="2">
    <location>
        <begin position="26"/>
        <end position="445"/>
    </location>
</feature>
<dbReference type="InterPro" id="IPR000120">
    <property type="entry name" value="Amidase"/>
</dbReference>
<dbReference type="PANTHER" id="PTHR11895">
    <property type="entry name" value="TRANSAMIDASE"/>
    <property type="match status" value="1"/>
</dbReference>
<dbReference type="GO" id="GO:0004040">
    <property type="term" value="F:amidase activity"/>
    <property type="evidence" value="ECO:0007669"/>
    <property type="project" value="UniProtKB-EC"/>
</dbReference>
<dbReference type="Gene3D" id="3.90.1300.10">
    <property type="entry name" value="Amidase signature (AS) domain"/>
    <property type="match status" value="1"/>
</dbReference>
<evidence type="ECO:0000313" key="4">
    <source>
        <dbReference type="Proteomes" id="UP000539313"/>
    </source>
</evidence>
<dbReference type="AlphaFoldDB" id="A0A7W3MYE1"/>
<name>A0A7W3MYE1_9ACTN</name>
<comment type="caution">
    <text evidence="3">The sequence shown here is derived from an EMBL/GenBank/DDBJ whole genome shotgun (WGS) entry which is preliminary data.</text>
</comment>
<evidence type="ECO:0000256" key="1">
    <source>
        <dbReference type="ARBA" id="ARBA00009199"/>
    </source>
</evidence>
<reference evidence="3 4" key="1">
    <citation type="submission" date="2020-08" db="EMBL/GenBank/DDBJ databases">
        <title>Sequencing the genomes of 1000 actinobacteria strains.</title>
        <authorList>
            <person name="Klenk H.-P."/>
        </authorList>
    </citation>
    <scope>NUCLEOTIDE SEQUENCE [LARGE SCALE GENOMIC DNA]</scope>
    <source>
        <strain evidence="3 4">DSM 45823</strain>
    </source>
</reference>
<dbReference type="InterPro" id="IPR023631">
    <property type="entry name" value="Amidase_dom"/>
</dbReference>
<dbReference type="PROSITE" id="PS00571">
    <property type="entry name" value="AMIDASES"/>
    <property type="match status" value="1"/>
</dbReference>
<accession>A0A7W3MYE1</accession>
<keyword evidence="4" id="KW-1185">Reference proteome</keyword>
<dbReference type="EMBL" id="JACJII010000001">
    <property type="protein sequence ID" value="MBA9004102.1"/>
    <property type="molecule type" value="Genomic_DNA"/>
</dbReference>
<dbReference type="InterPro" id="IPR020556">
    <property type="entry name" value="Amidase_CS"/>
</dbReference>
<dbReference type="SUPFAM" id="SSF75304">
    <property type="entry name" value="Amidase signature (AS) enzymes"/>
    <property type="match status" value="1"/>
</dbReference>